<evidence type="ECO:0000313" key="2">
    <source>
        <dbReference type="Proteomes" id="UP000245627"/>
    </source>
</evidence>
<dbReference type="AlphaFoldDB" id="A0A2T8HNK3"/>
<dbReference type="Proteomes" id="UP000245627">
    <property type="component" value="Unassembled WGS sequence"/>
</dbReference>
<proteinExistence type="predicted"/>
<reference evidence="1 2" key="1">
    <citation type="submission" date="2018-04" db="EMBL/GenBank/DDBJ databases">
        <title>Sphingobacterium cortibacter sp. nov.</title>
        <authorList>
            <person name="Li Y."/>
        </authorList>
    </citation>
    <scope>NUCLEOTIDE SEQUENCE [LARGE SCALE GENOMIC DNA]</scope>
    <source>
        <strain evidence="1 2">2c-3</strain>
    </source>
</reference>
<keyword evidence="2" id="KW-1185">Reference proteome</keyword>
<organism evidence="1 2">
    <name type="scientific">Sphingobacterium corticibacter</name>
    <dbReference type="NCBI Taxonomy" id="2171749"/>
    <lineage>
        <taxon>Bacteria</taxon>
        <taxon>Pseudomonadati</taxon>
        <taxon>Bacteroidota</taxon>
        <taxon>Sphingobacteriia</taxon>
        <taxon>Sphingobacteriales</taxon>
        <taxon>Sphingobacteriaceae</taxon>
        <taxon>Sphingobacterium</taxon>
    </lineage>
</organism>
<name>A0A2T8HNK3_9SPHI</name>
<comment type="caution">
    <text evidence="1">The sequence shown here is derived from an EMBL/GenBank/DDBJ whole genome shotgun (WGS) entry which is preliminary data.</text>
</comment>
<gene>
    <name evidence="1" type="ORF">DC487_05380</name>
</gene>
<protein>
    <submittedName>
        <fullName evidence="1">Uncharacterized protein</fullName>
    </submittedName>
</protein>
<dbReference type="EMBL" id="QDKG01000001">
    <property type="protein sequence ID" value="PVH27029.1"/>
    <property type="molecule type" value="Genomic_DNA"/>
</dbReference>
<sequence>MTKKEIASALELLHGMGMSYVEVASLCGCNVRDLEQLSAKVMTFHSSHYNAHNLVLTRQSKINWPKELADISNMSDNTKYQ</sequence>
<accession>A0A2T8HNK3</accession>
<dbReference type="RefSeq" id="WP_116774884.1">
    <property type="nucleotide sequence ID" value="NZ_QDKG01000001.1"/>
</dbReference>
<evidence type="ECO:0000313" key="1">
    <source>
        <dbReference type="EMBL" id="PVH27029.1"/>
    </source>
</evidence>